<proteinExistence type="inferred from homology"/>
<evidence type="ECO:0000256" key="1">
    <source>
        <dbReference type="ARBA" id="ARBA00009437"/>
    </source>
</evidence>
<dbReference type="Pfam" id="PF00126">
    <property type="entry name" value="HTH_1"/>
    <property type="match status" value="1"/>
</dbReference>
<dbReference type="RefSeq" id="WP_025353051.1">
    <property type="nucleotide sequence ID" value="NZ_CP006850.1"/>
</dbReference>
<dbReference type="InterPro" id="IPR000847">
    <property type="entry name" value="LysR_HTH_N"/>
</dbReference>
<evidence type="ECO:0000256" key="4">
    <source>
        <dbReference type="ARBA" id="ARBA00023159"/>
    </source>
</evidence>
<dbReference type="Pfam" id="PF03466">
    <property type="entry name" value="LysR_substrate"/>
    <property type="match status" value="1"/>
</dbReference>
<name>W5TQU9_9NOCA</name>
<dbReference type="KEGG" id="nno:NONO_c69990"/>
<evidence type="ECO:0000259" key="6">
    <source>
        <dbReference type="PROSITE" id="PS50931"/>
    </source>
</evidence>
<dbReference type="InterPro" id="IPR005119">
    <property type="entry name" value="LysR_subst-bd"/>
</dbReference>
<accession>W5TQU9</accession>
<dbReference type="SUPFAM" id="SSF46785">
    <property type="entry name" value="Winged helix' DNA-binding domain"/>
    <property type="match status" value="1"/>
</dbReference>
<dbReference type="InterPro" id="IPR036388">
    <property type="entry name" value="WH-like_DNA-bd_sf"/>
</dbReference>
<dbReference type="PATRIC" id="fig|1415166.3.peg.7186"/>
<dbReference type="PANTHER" id="PTHR30346">
    <property type="entry name" value="TRANSCRIPTIONAL DUAL REGULATOR HCAR-RELATED"/>
    <property type="match status" value="1"/>
</dbReference>
<organism evidence="7 8">
    <name type="scientific">Nocardia nova SH22a</name>
    <dbReference type="NCBI Taxonomy" id="1415166"/>
    <lineage>
        <taxon>Bacteria</taxon>
        <taxon>Bacillati</taxon>
        <taxon>Actinomycetota</taxon>
        <taxon>Actinomycetes</taxon>
        <taxon>Mycobacteriales</taxon>
        <taxon>Nocardiaceae</taxon>
        <taxon>Nocardia</taxon>
    </lineage>
</organism>
<keyword evidence="8" id="KW-1185">Reference proteome</keyword>
<dbReference type="Gene3D" id="3.40.190.10">
    <property type="entry name" value="Periplasmic binding protein-like II"/>
    <property type="match status" value="2"/>
</dbReference>
<feature type="domain" description="HTH lysR-type" evidence="6">
    <location>
        <begin position="2"/>
        <end position="59"/>
    </location>
</feature>
<dbReference type="Proteomes" id="UP000019150">
    <property type="component" value="Chromosome"/>
</dbReference>
<dbReference type="GO" id="GO:0003700">
    <property type="term" value="F:DNA-binding transcription factor activity"/>
    <property type="evidence" value="ECO:0007669"/>
    <property type="project" value="InterPro"/>
</dbReference>
<dbReference type="STRING" id="1415166.NONO_c69990"/>
<dbReference type="GO" id="GO:0032993">
    <property type="term" value="C:protein-DNA complex"/>
    <property type="evidence" value="ECO:0007669"/>
    <property type="project" value="TreeGrafter"/>
</dbReference>
<dbReference type="PANTHER" id="PTHR30346:SF29">
    <property type="entry name" value="LYSR SUBSTRATE-BINDING"/>
    <property type="match status" value="1"/>
</dbReference>
<keyword evidence="4" id="KW-0010">Activator</keyword>
<protein>
    <submittedName>
        <fullName evidence="7">Putative transcriptional regulator, LysR family</fullName>
    </submittedName>
</protein>
<dbReference type="HOGENOM" id="CLU_039613_6_0_11"/>
<dbReference type="Gene3D" id="1.10.10.10">
    <property type="entry name" value="Winged helix-like DNA-binding domain superfamily/Winged helix DNA-binding domain"/>
    <property type="match status" value="1"/>
</dbReference>
<keyword evidence="2" id="KW-0805">Transcription regulation</keyword>
<dbReference type="OrthoDB" id="4131546at2"/>
<dbReference type="eggNOG" id="COG0583">
    <property type="taxonomic scope" value="Bacteria"/>
</dbReference>
<dbReference type="InterPro" id="IPR036390">
    <property type="entry name" value="WH_DNA-bd_sf"/>
</dbReference>
<keyword evidence="3" id="KW-0238">DNA-binding</keyword>
<dbReference type="SUPFAM" id="SSF53850">
    <property type="entry name" value="Periplasmic binding protein-like II"/>
    <property type="match status" value="1"/>
</dbReference>
<dbReference type="PROSITE" id="PS50931">
    <property type="entry name" value="HTH_LYSR"/>
    <property type="match status" value="1"/>
</dbReference>
<dbReference type="GO" id="GO:0003677">
    <property type="term" value="F:DNA binding"/>
    <property type="evidence" value="ECO:0007669"/>
    <property type="project" value="UniProtKB-KW"/>
</dbReference>
<sequence length="298" mass="31962">MLDVRRLRLLRELFHRSTIAAVAEAVSYTPSAVSQQLSALEREAGVALLERSGRGVHLTPAARRLVEHTEAVLAILEQAEAELATAPAQLGGTLHIGAFPTAVQHILPDALVTLSRAHPRLELHVTELDPAGVPAALRTGVLDIALIQEYDYVPLPAEPGLHNEPFLEEPVYLAACSTEPLTAHRDSPWIAATPGTLCHTMTVRACEAAGFIPRIRHHTDDFGTVLALVDAGQGVAFVPELAIPPESENRTSAVELTALPIRRRTRIAYRAGTRDHPAVAAARIALHATQGTIPPAQP</sequence>
<evidence type="ECO:0000313" key="7">
    <source>
        <dbReference type="EMBL" id="AHH21760.1"/>
    </source>
</evidence>
<dbReference type="CDD" id="cd08423">
    <property type="entry name" value="PBP2_LTTR_like_6"/>
    <property type="match status" value="1"/>
</dbReference>
<comment type="similarity">
    <text evidence="1">Belongs to the LysR transcriptional regulatory family.</text>
</comment>
<evidence type="ECO:0000256" key="3">
    <source>
        <dbReference type="ARBA" id="ARBA00023125"/>
    </source>
</evidence>
<evidence type="ECO:0000313" key="8">
    <source>
        <dbReference type="Proteomes" id="UP000019150"/>
    </source>
</evidence>
<dbReference type="EMBL" id="CP006850">
    <property type="protein sequence ID" value="AHH21760.1"/>
    <property type="molecule type" value="Genomic_DNA"/>
</dbReference>
<reference evidence="7 8" key="1">
    <citation type="journal article" date="2014" name="Appl. Environ. Microbiol.">
        <title>Insights into the Microbial Degradation of Rubber and Gutta-Percha by Analysis of the Complete Genome of Nocardia nova SH22a.</title>
        <authorList>
            <person name="Luo Q."/>
            <person name="Hiessl S."/>
            <person name="Poehlein A."/>
            <person name="Daniel R."/>
            <person name="Steinbuchel A."/>
        </authorList>
    </citation>
    <scope>NUCLEOTIDE SEQUENCE [LARGE SCALE GENOMIC DNA]</scope>
    <source>
        <strain evidence="7">SH22a</strain>
    </source>
</reference>
<evidence type="ECO:0000256" key="5">
    <source>
        <dbReference type="ARBA" id="ARBA00023163"/>
    </source>
</evidence>
<dbReference type="AlphaFoldDB" id="W5TQU9"/>
<keyword evidence="5" id="KW-0804">Transcription</keyword>
<gene>
    <name evidence="7" type="ORF">NONO_c69990</name>
</gene>
<evidence type="ECO:0000256" key="2">
    <source>
        <dbReference type="ARBA" id="ARBA00023015"/>
    </source>
</evidence>